<evidence type="ECO:0000259" key="9">
    <source>
        <dbReference type="PROSITE" id="PS50125"/>
    </source>
</evidence>
<dbReference type="GO" id="GO:0007168">
    <property type="term" value="P:receptor guanylyl cyclase signaling pathway"/>
    <property type="evidence" value="ECO:0007669"/>
    <property type="project" value="TreeGrafter"/>
</dbReference>
<comment type="subcellular location">
    <subcellularLocation>
        <location evidence="1">Membrane</location>
    </subcellularLocation>
</comment>
<reference evidence="10 11" key="1">
    <citation type="submission" date="2019-07" db="EMBL/GenBank/DDBJ databases">
        <title>Draft genome assembly of a fouling barnacle, Amphibalanus amphitrite (Darwin, 1854): The first reference genome for Thecostraca.</title>
        <authorList>
            <person name="Kim W."/>
        </authorList>
    </citation>
    <scope>NUCLEOTIDE SEQUENCE [LARGE SCALE GENOMIC DNA]</scope>
    <source>
        <strain evidence="10">SNU_AA5</strain>
        <tissue evidence="10">Soma without cirri and trophi</tissue>
    </source>
</reference>
<evidence type="ECO:0000313" key="10">
    <source>
        <dbReference type="EMBL" id="KAF0290481.1"/>
    </source>
</evidence>
<dbReference type="FunFam" id="3.30.70.1230:FF:000088">
    <property type="entry name" value="Guanylate cyclase"/>
    <property type="match status" value="1"/>
</dbReference>
<keyword evidence="2" id="KW-0812">Transmembrane</keyword>
<dbReference type="GO" id="GO:0004383">
    <property type="term" value="F:guanylate cyclase activity"/>
    <property type="evidence" value="ECO:0007669"/>
    <property type="project" value="TreeGrafter"/>
</dbReference>
<proteinExistence type="predicted"/>
<organism evidence="10 11">
    <name type="scientific">Amphibalanus amphitrite</name>
    <name type="common">Striped barnacle</name>
    <name type="synonym">Balanus amphitrite</name>
    <dbReference type="NCBI Taxonomy" id="1232801"/>
    <lineage>
        <taxon>Eukaryota</taxon>
        <taxon>Metazoa</taxon>
        <taxon>Ecdysozoa</taxon>
        <taxon>Arthropoda</taxon>
        <taxon>Crustacea</taxon>
        <taxon>Multicrustacea</taxon>
        <taxon>Cirripedia</taxon>
        <taxon>Thoracica</taxon>
        <taxon>Thoracicalcarea</taxon>
        <taxon>Balanomorpha</taxon>
        <taxon>Balanoidea</taxon>
        <taxon>Balanidae</taxon>
        <taxon>Amphibalaninae</taxon>
        <taxon>Amphibalanus</taxon>
    </lineage>
</organism>
<keyword evidence="6" id="KW-0325">Glycoprotein</keyword>
<evidence type="ECO:0000256" key="5">
    <source>
        <dbReference type="ARBA" id="ARBA00023136"/>
    </source>
</evidence>
<keyword evidence="4" id="KW-1133">Transmembrane helix</keyword>
<accession>A0A6A4VMH9</accession>
<dbReference type="EMBL" id="VIIS01001951">
    <property type="protein sequence ID" value="KAF0290481.1"/>
    <property type="molecule type" value="Genomic_DNA"/>
</dbReference>
<comment type="caution">
    <text evidence="10">The sequence shown here is derived from an EMBL/GenBank/DDBJ whole genome shotgun (WGS) entry which is preliminary data.</text>
</comment>
<evidence type="ECO:0000256" key="2">
    <source>
        <dbReference type="ARBA" id="ARBA00022692"/>
    </source>
</evidence>
<dbReference type="SMART" id="SM00044">
    <property type="entry name" value="CYCc"/>
    <property type="match status" value="1"/>
</dbReference>
<evidence type="ECO:0000256" key="6">
    <source>
        <dbReference type="ARBA" id="ARBA00023180"/>
    </source>
</evidence>
<evidence type="ECO:0000256" key="1">
    <source>
        <dbReference type="ARBA" id="ARBA00004370"/>
    </source>
</evidence>
<dbReference type="GO" id="GO:0001653">
    <property type="term" value="F:peptide receptor activity"/>
    <property type="evidence" value="ECO:0007669"/>
    <property type="project" value="TreeGrafter"/>
</dbReference>
<keyword evidence="11" id="KW-1185">Reference proteome</keyword>
<protein>
    <submittedName>
        <fullName evidence="10">Atrial natriuretic peptide receptor 1</fullName>
    </submittedName>
</protein>
<dbReference type="AlphaFoldDB" id="A0A6A4VMH9"/>
<feature type="region of interest" description="Disordered" evidence="8">
    <location>
        <begin position="317"/>
        <end position="358"/>
    </location>
</feature>
<name>A0A6A4VMH9_AMPAM</name>
<keyword evidence="10" id="KW-0675">Receptor</keyword>
<dbReference type="PROSITE" id="PS50125">
    <property type="entry name" value="GUANYLATE_CYCLASE_2"/>
    <property type="match status" value="1"/>
</dbReference>
<dbReference type="GO" id="GO:0035556">
    <property type="term" value="P:intracellular signal transduction"/>
    <property type="evidence" value="ECO:0007669"/>
    <property type="project" value="InterPro"/>
</dbReference>
<dbReference type="Proteomes" id="UP000440578">
    <property type="component" value="Unassembled WGS sequence"/>
</dbReference>
<dbReference type="SUPFAM" id="SSF55073">
    <property type="entry name" value="Nucleotide cyclase"/>
    <property type="match status" value="1"/>
</dbReference>
<keyword evidence="5" id="KW-0472">Membrane</keyword>
<dbReference type="CDD" id="cd07302">
    <property type="entry name" value="CHD"/>
    <property type="match status" value="1"/>
</dbReference>
<dbReference type="Gene3D" id="3.30.70.1230">
    <property type="entry name" value="Nucleotide cyclase"/>
    <property type="match status" value="2"/>
</dbReference>
<dbReference type="Pfam" id="PF00211">
    <property type="entry name" value="Guanylate_cyc"/>
    <property type="match status" value="1"/>
</dbReference>
<dbReference type="InterPro" id="IPR050401">
    <property type="entry name" value="Cyclic_nucleotide_synthase"/>
</dbReference>
<feature type="domain" description="Guanylate cyclase" evidence="9">
    <location>
        <begin position="61"/>
        <end position="162"/>
    </location>
</feature>
<sequence length="358" mass="40374">MLTMMEKYTNNLEVLVDERTNLLIVEKKKTEALLHEMLPRYVADQLKRGKSVQAESFDSVTIYFSDIVGFTAMSAESTPLQVVDFLNDLYTCFDSIIDNYDVYKVETIGDAYMVVSGLPVRNGLQHAGEVASMSLHLLEAIRSFTIRHRPQDTLMLRIGIHTALRIHCSASCRSVLMRLGGYNLEERGPTYLKGKGDVVTYWLVGEDEKRQARRRQNITKMKQQQQLRGALRSRSPGMERTYSLESPRRLRFASDRRRELGQLKKSNLASDCLCDAQRRSCPCIHELDDESASPAGDLDMGRSADWLTVTVTDHATRSDSALHSVHPRPRFELDTGGSDITESEPLLASAPGNSETRI</sequence>
<dbReference type="PANTHER" id="PTHR11920:SF335">
    <property type="entry name" value="GUANYLATE CYCLASE"/>
    <property type="match status" value="1"/>
</dbReference>
<evidence type="ECO:0000256" key="8">
    <source>
        <dbReference type="SAM" id="MobiDB-lite"/>
    </source>
</evidence>
<gene>
    <name evidence="10" type="primary">NPR1_0</name>
    <name evidence="10" type="ORF">FJT64_011325</name>
</gene>
<dbReference type="PANTHER" id="PTHR11920">
    <property type="entry name" value="GUANYLYL CYCLASE"/>
    <property type="match status" value="1"/>
</dbReference>
<keyword evidence="3" id="KW-0547">Nucleotide-binding</keyword>
<dbReference type="OrthoDB" id="1890790at2759"/>
<dbReference type="InterPro" id="IPR001054">
    <property type="entry name" value="A/G_cyclase"/>
</dbReference>
<evidence type="ECO:0000256" key="7">
    <source>
        <dbReference type="ARBA" id="ARBA00023239"/>
    </source>
</evidence>
<dbReference type="Gene3D" id="6.10.250.780">
    <property type="match status" value="1"/>
</dbReference>
<evidence type="ECO:0000256" key="3">
    <source>
        <dbReference type="ARBA" id="ARBA00022741"/>
    </source>
</evidence>
<dbReference type="GO" id="GO:0004016">
    <property type="term" value="F:adenylate cyclase activity"/>
    <property type="evidence" value="ECO:0007669"/>
    <property type="project" value="TreeGrafter"/>
</dbReference>
<dbReference type="GO" id="GO:0005886">
    <property type="term" value="C:plasma membrane"/>
    <property type="evidence" value="ECO:0007669"/>
    <property type="project" value="TreeGrafter"/>
</dbReference>
<evidence type="ECO:0000256" key="4">
    <source>
        <dbReference type="ARBA" id="ARBA00022989"/>
    </source>
</evidence>
<dbReference type="GO" id="GO:0000166">
    <property type="term" value="F:nucleotide binding"/>
    <property type="evidence" value="ECO:0007669"/>
    <property type="project" value="UniProtKB-KW"/>
</dbReference>
<evidence type="ECO:0000313" key="11">
    <source>
        <dbReference type="Proteomes" id="UP000440578"/>
    </source>
</evidence>
<feature type="region of interest" description="Disordered" evidence="8">
    <location>
        <begin position="219"/>
        <end position="246"/>
    </location>
</feature>
<keyword evidence="7" id="KW-0456">Lyase</keyword>
<dbReference type="InterPro" id="IPR029787">
    <property type="entry name" value="Nucleotide_cyclase"/>
</dbReference>